<gene>
    <name evidence="3" type="ORF">GXW74_22660</name>
</gene>
<feature type="compositionally biased region" description="Pro residues" evidence="1">
    <location>
        <begin position="54"/>
        <end position="65"/>
    </location>
</feature>
<organism evidence="3 4">
    <name type="scientific">Neoroseomonas eburnea</name>
    <dbReference type="NCBI Taxonomy" id="1346889"/>
    <lineage>
        <taxon>Bacteria</taxon>
        <taxon>Pseudomonadati</taxon>
        <taxon>Pseudomonadota</taxon>
        <taxon>Alphaproteobacteria</taxon>
        <taxon>Acetobacterales</taxon>
        <taxon>Acetobacteraceae</taxon>
        <taxon>Neoroseomonas</taxon>
    </lineage>
</organism>
<proteinExistence type="predicted"/>
<sequence length="269" mass="27760">MTGGGAPLPRNCLALFALVLVAGCSLPPNTALRDWARTASILADHPAAVAPEPGAAPPRAAPAPDPGDEAARARRDGLVAQQQALAVYLYALGVLAEEEQPLTFREEPYAALAPRAAAADPAAARAVAEIGAILRAAREANLPPGARANSAGQATVVEDHRLRSVIRAADTPVQALVAALAAGIAAAPPAGAERRPGADREAYLRVLAAIGEGHAMLKARARHITQEDLARELRAEEDRLIRAAYRLPADPAIGARRPLGGVVAEVVQP</sequence>
<reference evidence="3" key="1">
    <citation type="submission" date="2020-01" db="EMBL/GenBank/DDBJ databases">
        <authorList>
            <person name="Rat A."/>
        </authorList>
    </citation>
    <scope>NUCLEOTIDE SEQUENCE</scope>
    <source>
        <strain evidence="3">LMG 31228</strain>
    </source>
</reference>
<accession>A0A9X9XHW9</accession>
<keyword evidence="4" id="KW-1185">Reference proteome</keyword>
<evidence type="ECO:0000256" key="2">
    <source>
        <dbReference type="SAM" id="SignalP"/>
    </source>
</evidence>
<name>A0A9X9XHW9_9PROT</name>
<evidence type="ECO:0000256" key="1">
    <source>
        <dbReference type="SAM" id="MobiDB-lite"/>
    </source>
</evidence>
<dbReference type="RefSeq" id="WP_211848878.1">
    <property type="nucleotide sequence ID" value="NZ_JAAEDL010000030.1"/>
</dbReference>
<feature type="region of interest" description="Disordered" evidence="1">
    <location>
        <begin position="48"/>
        <end position="72"/>
    </location>
</feature>
<evidence type="ECO:0008006" key="5">
    <source>
        <dbReference type="Google" id="ProtNLM"/>
    </source>
</evidence>
<dbReference type="AlphaFoldDB" id="A0A9X9XHW9"/>
<feature type="signal peptide" evidence="2">
    <location>
        <begin position="1"/>
        <end position="30"/>
    </location>
</feature>
<evidence type="ECO:0000313" key="3">
    <source>
        <dbReference type="EMBL" id="MBR0683305.1"/>
    </source>
</evidence>
<feature type="chain" id="PRO_5040845329" description="DUF4439 domain-containing protein" evidence="2">
    <location>
        <begin position="31"/>
        <end position="269"/>
    </location>
</feature>
<dbReference type="EMBL" id="JAAEDL010000030">
    <property type="protein sequence ID" value="MBR0683305.1"/>
    <property type="molecule type" value="Genomic_DNA"/>
</dbReference>
<reference evidence="3" key="2">
    <citation type="journal article" date="2021" name="Syst. Appl. Microbiol.">
        <title>Roseomonas hellenica sp. nov., isolated from roots of wild-growing Alkanna tinctoria.</title>
        <authorList>
            <person name="Rat A."/>
            <person name="Naranjo H.D."/>
            <person name="Lebbe L."/>
            <person name="Cnockaert M."/>
            <person name="Krigas N."/>
            <person name="Grigoriadou K."/>
            <person name="Maloupa E."/>
            <person name="Willems A."/>
        </authorList>
    </citation>
    <scope>NUCLEOTIDE SEQUENCE</scope>
    <source>
        <strain evidence="3">LMG 31228</strain>
    </source>
</reference>
<evidence type="ECO:0000313" key="4">
    <source>
        <dbReference type="Proteomes" id="UP001138709"/>
    </source>
</evidence>
<keyword evidence="2" id="KW-0732">Signal</keyword>
<protein>
    <recommendedName>
        <fullName evidence="5">DUF4439 domain-containing protein</fullName>
    </recommendedName>
</protein>
<comment type="caution">
    <text evidence="3">The sequence shown here is derived from an EMBL/GenBank/DDBJ whole genome shotgun (WGS) entry which is preliminary data.</text>
</comment>
<dbReference type="Proteomes" id="UP001138709">
    <property type="component" value="Unassembled WGS sequence"/>
</dbReference>